<evidence type="ECO:0000259" key="5">
    <source>
        <dbReference type="PROSITE" id="PS51736"/>
    </source>
</evidence>
<dbReference type="Pfam" id="PF00239">
    <property type="entry name" value="Resolvase"/>
    <property type="match status" value="1"/>
</dbReference>
<gene>
    <name evidence="6" type="ORF">ACFFVD_14625</name>
</gene>
<keyword evidence="7" id="KW-1185">Reference proteome</keyword>
<dbReference type="EMBL" id="JBHMDY010000012">
    <property type="protein sequence ID" value="MFB9261032.1"/>
    <property type="molecule type" value="Genomic_DNA"/>
</dbReference>
<keyword evidence="2" id="KW-0238">DNA-binding</keyword>
<keyword evidence="3" id="KW-0233">DNA recombination</keyword>
<reference evidence="6 7" key="1">
    <citation type="submission" date="2024-09" db="EMBL/GenBank/DDBJ databases">
        <authorList>
            <person name="Sun Q."/>
            <person name="Mori K."/>
        </authorList>
    </citation>
    <scope>NUCLEOTIDE SEQUENCE [LARGE SCALE GENOMIC DNA]</scope>
    <source>
        <strain evidence="6 7">CCM 7659</strain>
    </source>
</reference>
<evidence type="ECO:0000256" key="1">
    <source>
        <dbReference type="ARBA" id="ARBA00022908"/>
    </source>
</evidence>
<keyword evidence="1" id="KW-0229">DNA integration</keyword>
<dbReference type="InterPro" id="IPR006119">
    <property type="entry name" value="Resolv_N"/>
</dbReference>
<feature type="active site" description="O-(5'-phospho-DNA)-serine intermediate" evidence="4">
    <location>
        <position position="52"/>
    </location>
</feature>
<dbReference type="CDD" id="cd03768">
    <property type="entry name" value="SR_ResInv"/>
    <property type="match status" value="1"/>
</dbReference>
<dbReference type="InterPro" id="IPR050639">
    <property type="entry name" value="SSR_resolvase"/>
</dbReference>
<dbReference type="SMART" id="SM00857">
    <property type="entry name" value="Resolvase"/>
    <property type="match status" value="1"/>
</dbReference>
<evidence type="ECO:0000313" key="7">
    <source>
        <dbReference type="Proteomes" id="UP001589700"/>
    </source>
</evidence>
<dbReference type="PROSITE" id="PS51736">
    <property type="entry name" value="RECOMBINASES_3"/>
    <property type="match status" value="1"/>
</dbReference>
<protein>
    <submittedName>
        <fullName evidence="6">Recombinase family protein</fullName>
    </submittedName>
</protein>
<dbReference type="PROSITE" id="PS00397">
    <property type="entry name" value="RECOMBINASES_1"/>
    <property type="match status" value="1"/>
</dbReference>
<sequence>MGTPNQARSAQNPSDYDPFELVFAPRRPLMNPTFDLNQDSWTGTVYGYARVSTVDQSLDHQIDALRQAGCEKIYTEKMSGTRNDREQLKKLCYELKPGDTVIVTRLSRVSRSSRDTMKLMDAFAEVGVRFRALYEAIDTATSTGKLFLTILSGLAEADRETIVASTNAGLAAARARGKKGGRPPAIDTEKAKRILDYIDRLSLDIGETADIVKVSKRTVQRFLAEKKESDDAGNDDFYNKYGLSKKAMASDVPTSPDPIAEQVA</sequence>
<dbReference type="InterPro" id="IPR036162">
    <property type="entry name" value="Resolvase-like_N_sf"/>
</dbReference>
<evidence type="ECO:0000313" key="6">
    <source>
        <dbReference type="EMBL" id="MFB9261032.1"/>
    </source>
</evidence>
<evidence type="ECO:0000256" key="3">
    <source>
        <dbReference type="ARBA" id="ARBA00023172"/>
    </source>
</evidence>
<dbReference type="PANTHER" id="PTHR30461:SF2">
    <property type="entry name" value="SERINE RECOMBINASE PINE-RELATED"/>
    <property type="match status" value="1"/>
</dbReference>
<dbReference type="InterPro" id="IPR006118">
    <property type="entry name" value="Recombinase_CS"/>
</dbReference>
<dbReference type="PANTHER" id="PTHR30461">
    <property type="entry name" value="DNA-INVERTASE FROM LAMBDOID PROPHAGE"/>
    <property type="match status" value="1"/>
</dbReference>
<accession>A0ABV5JTC3</accession>
<evidence type="ECO:0000256" key="4">
    <source>
        <dbReference type="PROSITE-ProRule" id="PRU10137"/>
    </source>
</evidence>
<comment type="caution">
    <text evidence="6">The sequence shown here is derived from an EMBL/GenBank/DDBJ whole genome shotgun (WGS) entry which is preliminary data.</text>
</comment>
<name>A0ABV5JTC3_9ACTN</name>
<feature type="domain" description="Resolvase/invertase-type recombinase catalytic" evidence="5">
    <location>
        <begin position="44"/>
        <end position="177"/>
    </location>
</feature>
<dbReference type="Gene3D" id="3.40.50.1390">
    <property type="entry name" value="Resolvase, N-terminal catalytic domain"/>
    <property type="match status" value="1"/>
</dbReference>
<dbReference type="SUPFAM" id="SSF53041">
    <property type="entry name" value="Resolvase-like"/>
    <property type="match status" value="1"/>
</dbReference>
<evidence type="ECO:0000256" key="2">
    <source>
        <dbReference type="ARBA" id="ARBA00023125"/>
    </source>
</evidence>
<proteinExistence type="predicted"/>
<dbReference type="Proteomes" id="UP001589700">
    <property type="component" value="Unassembled WGS sequence"/>
</dbReference>
<dbReference type="RefSeq" id="WP_182631930.1">
    <property type="nucleotide sequence ID" value="NZ_JAALDM010000100.1"/>
</dbReference>
<organism evidence="6 7">
    <name type="scientific">Dietzia aerolata</name>
    <dbReference type="NCBI Taxonomy" id="595984"/>
    <lineage>
        <taxon>Bacteria</taxon>
        <taxon>Bacillati</taxon>
        <taxon>Actinomycetota</taxon>
        <taxon>Actinomycetes</taxon>
        <taxon>Mycobacteriales</taxon>
        <taxon>Dietziaceae</taxon>
        <taxon>Dietzia</taxon>
    </lineage>
</organism>